<evidence type="ECO:0000256" key="3">
    <source>
        <dbReference type="ARBA" id="ARBA00022475"/>
    </source>
</evidence>
<keyword evidence="6 7" id="KW-0472">Membrane</keyword>
<keyword evidence="3" id="KW-1003">Cell membrane</keyword>
<comment type="similarity">
    <text evidence="2">Belongs to the CPA3 antiporters (TC 2.A.63) subunit E family.</text>
</comment>
<evidence type="ECO:0000256" key="4">
    <source>
        <dbReference type="ARBA" id="ARBA00022692"/>
    </source>
</evidence>
<dbReference type="EMBL" id="CP028519">
    <property type="protein sequence ID" value="AVY95095.1"/>
    <property type="molecule type" value="Genomic_DNA"/>
</dbReference>
<evidence type="ECO:0000313" key="9">
    <source>
        <dbReference type="Proteomes" id="UP000244173"/>
    </source>
</evidence>
<sequence length="162" mass="17861">MARKLVWLPLAAALLLLWLILNDSLSPGQIVLGALLATTLSLLVAAMRPLRARLRRPVVALSLLGHVLVDIARSNLAVTGIILGPPERRAHSGFMRIPLDLHDPHGLAVLSIIVTATPGTVWSGLDPDSHTLTLHVLELHDEAHWIETIKQRYERPLMEIFE</sequence>
<dbReference type="PANTHER" id="PTHR34584">
    <property type="entry name" value="NA(+)/H(+) ANTIPORTER SUBUNIT E1"/>
    <property type="match status" value="1"/>
</dbReference>
<dbReference type="Proteomes" id="UP000244173">
    <property type="component" value="Chromosome"/>
</dbReference>
<dbReference type="NCBIfam" id="NF006520">
    <property type="entry name" value="PRK08965.1-4"/>
    <property type="match status" value="1"/>
</dbReference>
<comment type="subcellular location">
    <subcellularLocation>
        <location evidence="1">Cell membrane</location>
        <topology evidence="1">Multi-pass membrane protein</topology>
    </subcellularLocation>
</comment>
<dbReference type="InterPro" id="IPR002758">
    <property type="entry name" value="Cation_antiport_E"/>
</dbReference>
<dbReference type="STRING" id="1122240.GCA_000620105_01414"/>
<gene>
    <name evidence="8" type="ORF">DAI18_14380</name>
</gene>
<organism evidence="8 9">
    <name type="scientific">Microvirgula aerodenitrificans</name>
    <dbReference type="NCBI Taxonomy" id="57480"/>
    <lineage>
        <taxon>Bacteria</taxon>
        <taxon>Pseudomonadati</taxon>
        <taxon>Pseudomonadota</taxon>
        <taxon>Betaproteobacteria</taxon>
        <taxon>Neisseriales</taxon>
        <taxon>Aquaspirillaceae</taxon>
        <taxon>Microvirgula</taxon>
    </lineage>
</organism>
<dbReference type="GO" id="GO:0008324">
    <property type="term" value="F:monoatomic cation transmembrane transporter activity"/>
    <property type="evidence" value="ECO:0007669"/>
    <property type="project" value="InterPro"/>
</dbReference>
<evidence type="ECO:0000256" key="7">
    <source>
        <dbReference type="SAM" id="Phobius"/>
    </source>
</evidence>
<protein>
    <submittedName>
        <fullName evidence="8">Na+/H+ antiporter subunit E</fullName>
    </submittedName>
</protein>
<dbReference type="RefSeq" id="WP_028498764.1">
    <property type="nucleotide sequence ID" value="NZ_CP028519.1"/>
</dbReference>
<feature type="transmembrane region" description="Helical" evidence="7">
    <location>
        <begin position="32"/>
        <end position="50"/>
    </location>
</feature>
<dbReference type="PANTHER" id="PTHR34584:SF1">
    <property type="entry name" value="NA(+)_H(+) ANTIPORTER SUBUNIT E1"/>
    <property type="match status" value="1"/>
</dbReference>
<evidence type="ECO:0000313" key="8">
    <source>
        <dbReference type="EMBL" id="AVY95095.1"/>
    </source>
</evidence>
<proteinExistence type="inferred from homology"/>
<dbReference type="AlphaFoldDB" id="A0A2S0PCM5"/>
<evidence type="ECO:0000256" key="1">
    <source>
        <dbReference type="ARBA" id="ARBA00004651"/>
    </source>
</evidence>
<dbReference type="GO" id="GO:0005886">
    <property type="term" value="C:plasma membrane"/>
    <property type="evidence" value="ECO:0007669"/>
    <property type="project" value="UniProtKB-SubCell"/>
</dbReference>
<evidence type="ECO:0000256" key="5">
    <source>
        <dbReference type="ARBA" id="ARBA00022989"/>
    </source>
</evidence>
<keyword evidence="9" id="KW-1185">Reference proteome</keyword>
<reference evidence="8 9" key="1">
    <citation type="submission" date="2018-04" db="EMBL/GenBank/DDBJ databases">
        <title>Denitrifier Microvirgula.</title>
        <authorList>
            <person name="Anderson E."/>
            <person name="Jang J."/>
            <person name="Ishii S."/>
        </authorList>
    </citation>
    <scope>NUCLEOTIDE SEQUENCE [LARGE SCALE GENOMIC DNA]</scope>
    <source>
        <strain evidence="8 9">BE2.4</strain>
    </source>
</reference>
<dbReference type="OrthoDB" id="9807187at2"/>
<dbReference type="KEGG" id="maer:DAI18_14380"/>
<dbReference type="PIRSF" id="PIRSF019239">
    <property type="entry name" value="MrpE"/>
    <property type="match status" value="1"/>
</dbReference>
<name>A0A2S0PCM5_9NEIS</name>
<evidence type="ECO:0000256" key="6">
    <source>
        <dbReference type="ARBA" id="ARBA00023136"/>
    </source>
</evidence>
<evidence type="ECO:0000256" key="2">
    <source>
        <dbReference type="ARBA" id="ARBA00006228"/>
    </source>
</evidence>
<dbReference type="Pfam" id="PF01899">
    <property type="entry name" value="MNHE"/>
    <property type="match status" value="1"/>
</dbReference>
<keyword evidence="4 7" id="KW-0812">Transmembrane</keyword>
<keyword evidence="5 7" id="KW-1133">Transmembrane helix</keyword>
<accession>A0A2S0PCM5</accession>